<comment type="caution">
    <text evidence="1">The sequence shown here is derived from an EMBL/GenBank/DDBJ whole genome shotgun (WGS) entry which is preliminary data.</text>
</comment>
<name>A0A401UU88_9CLOT</name>
<sequence length="62" mass="7125">MVSSEIKMRVAQNCNGYRPVYYMRLVNSITYGSESCSSCVNYVREKCTEGLFDEIRETISVN</sequence>
<protein>
    <submittedName>
        <fullName evidence="1">Uncharacterized protein</fullName>
    </submittedName>
</protein>
<evidence type="ECO:0000313" key="1">
    <source>
        <dbReference type="EMBL" id="GCD13064.1"/>
    </source>
</evidence>
<evidence type="ECO:0000313" key="2">
    <source>
        <dbReference type="Proteomes" id="UP000287872"/>
    </source>
</evidence>
<dbReference type="AlphaFoldDB" id="A0A401UU88"/>
<proteinExistence type="predicted"/>
<dbReference type="EMBL" id="BHYK01000054">
    <property type="protein sequence ID" value="GCD13064.1"/>
    <property type="molecule type" value="Genomic_DNA"/>
</dbReference>
<gene>
    <name evidence="1" type="ORF">Ctaglu_46870</name>
</gene>
<accession>A0A401UU88</accession>
<dbReference type="OrthoDB" id="1920875at2"/>
<reference evidence="1 2" key="1">
    <citation type="submission" date="2018-11" db="EMBL/GenBank/DDBJ databases">
        <title>Genome sequencing and assembly of Clostridium tagluense strain A121.</title>
        <authorList>
            <person name="Murakami T."/>
            <person name="Segawa T."/>
            <person name="Shcherbakova V.A."/>
            <person name="Mori H."/>
            <person name="Yoshimura Y."/>
        </authorList>
    </citation>
    <scope>NUCLEOTIDE SEQUENCE [LARGE SCALE GENOMIC DNA]</scope>
    <source>
        <strain evidence="1 2">A121</strain>
    </source>
</reference>
<dbReference type="RefSeq" id="WP_125006275.1">
    <property type="nucleotide sequence ID" value="NZ_BHYK01000054.1"/>
</dbReference>
<organism evidence="1 2">
    <name type="scientific">Clostridium tagluense</name>
    <dbReference type="NCBI Taxonomy" id="360422"/>
    <lineage>
        <taxon>Bacteria</taxon>
        <taxon>Bacillati</taxon>
        <taxon>Bacillota</taxon>
        <taxon>Clostridia</taxon>
        <taxon>Eubacteriales</taxon>
        <taxon>Clostridiaceae</taxon>
        <taxon>Clostridium</taxon>
    </lineage>
</organism>
<keyword evidence="2" id="KW-1185">Reference proteome</keyword>
<dbReference type="Proteomes" id="UP000287872">
    <property type="component" value="Unassembled WGS sequence"/>
</dbReference>